<dbReference type="InterPro" id="IPR003497">
    <property type="entry name" value="BRO_N_domain"/>
</dbReference>
<evidence type="ECO:0000313" key="2">
    <source>
        <dbReference type="EMBL" id="SEM54295.1"/>
    </source>
</evidence>
<dbReference type="Proteomes" id="UP000199206">
    <property type="component" value="Unassembled WGS sequence"/>
</dbReference>
<dbReference type="PANTHER" id="PTHR36180">
    <property type="entry name" value="DNA-BINDING PROTEIN-RELATED-RELATED"/>
    <property type="match status" value="1"/>
</dbReference>
<evidence type="ECO:0000259" key="1">
    <source>
        <dbReference type="PROSITE" id="PS51750"/>
    </source>
</evidence>
<dbReference type="STRING" id="1166340.SAMN05192583_0568"/>
<feature type="domain" description="Bro-N" evidence="1">
    <location>
        <begin position="5"/>
        <end position="108"/>
    </location>
</feature>
<dbReference type="AlphaFoldDB" id="A0A1H7Z7R1"/>
<dbReference type="InterPro" id="IPR005039">
    <property type="entry name" value="Ant_C"/>
</dbReference>
<sequence length="241" mass="26511">MEHPMNAIVPFQFETRPVRIEDRGGQPWFVAADVCAALDIANHRDALARLDDDERGSVVVDTLGGPQSAAAINESGLYALILRSRKAAAKRFRKWVTAEVLPSIRRTGGYGLATAAPNLDDNATLRALLMGRMDRLDGLQPKADALDRLTDARGAINVTEASKVLKMGRDDLFKHMHAIHWIYRQQASGRWQCFSDKERSGLVEQRTTRIPSPNGPDKIGSTVMVTPKGLAKLAEMMGPRA</sequence>
<reference evidence="3" key="1">
    <citation type="submission" date="2016-10" db="EMBL/GenBank/DDBJ databases">
        <authorList>
            <person name="Varghese N."/>
            <person name="Submissions S."/>
        </authorList>
    </citation>
    <scope>NUCLEOTIDE SEQUENCE [LARGE SCALE GENOMIC DNA]</scope>
    <source>
        <strain evidence="3">S6-262</strain>
    </source>
</reference>
<dbReference type="PROSITE" id="PS51750">
    <property type="entry name" value="BRO_N"/>
    <property type="match status" value="1"/>
</dbReference>
<dbReference type="EMBL" id="FOCF01000001">
    <property type="protein sequence ID" value="SEM54295.1"/>
    <property type="molecule type" value="Genomic_DNA"/>
</dbReference>
<proteinExistence type="predicted"/>
<accession>A0A1H7Z7R1</accession>
<dbReference type="Pfam" id="PF02498">
    <property type="entry name" value="Bro-N"/>
    <property type="match status" value="1"/>
</dbReference>
<protein>
    <submittedName>
        <fullName evidence="2">Phage antirepressor protein KilAC domain-containing protein</fullName>
    </submittedName>
</protein>
<organism evidence="2 3">
    <name type="scientific">Sphingomonas gellani</name>
    <dbReference type="NCBI Taxonomy" id="1166340"/>
    <lineage>
        <taxon>Bacteria</taxon>
        <taxon>Pseudomonadati</taxon>
        <taxon>Pseudomonadota</taxon>
        <taxon>Alphaproteobacteria</taxon>
        <taxon>Sphingomonadales</taxon>
        <taxon>Sphingomonadaceae</taxon>
        <taxon>Sphingomonas</taxon>
    </lineage>
</organism>
<dbReference type="Pfam" id="PF03374">
    <property type="entry name" value="ANT"/>
    <property type="match status" value="1"/>
</dbReference>
<gene>
    <name evidence="2" type="ORF">SAMN05192583_0568</name>
</gene>
<evidence type="ECO:0000313" key="3">
    <source>
        <dbReference type="Proteomes" id="UP000199206"/>
    </source>
</evidence>
<name>A0A1H7Z7R1_9SPHN</name>
<keyword evidence="3" id="KW-1185">Reference proteome</keyword>
<dbReference type="SMART" id="SM01040">
    <property type="entry name" value="Bro-N"/>
    <property type="match status" value="1"/>
</dbReference>
<dbReference type="GO" id="GO:0003677">
    <property type="term" value="F:DNA binding"/>
    <property type="evidence" value="ECO:0007669"/>
    <property type="project" value="InterPro"/>
</dbReference>
<dbReference type="PANTHER" id="PTHR36180:SF2">
    <property type="entry name" value="BRO FAMILY PROTEIN"/>
    <property type="match status" value="1"/>
</dbReference>